<feature type="compositionally biased region" description="Basic residues" evidence="1">
    <location>
        <begin position="91"/>
        <end position="128"/>
    </location>
</feature>
<protein>
    <submittedName>
        <fullName evidence="2">Uncharacterized protein</fullName>
    </submittedName>
</protein>
<sequence length="299" mass="33742">MPAADDDKDDSGTESGDQQRRVLVDQVKSNQKASVPFQQAWRSYCDAHGGGFYDPARHSAQFLEDFLKTAAKGTKSKAKKESESSESSSRSRARRRRRHGRRHTRGRRRRRERRDRRDRRGRRRKRSRSSSSALPSRATAIKGAERAVAAATKELEALSANAVDDEDAIQEEQRRKEVEKALEKVQSDAAAELQEKLREAEARLAEEKQTRLSEAEDKLKQAIVERLKDAEVKFRAEEQGRIEDARLKAKARVKALMDEARPKIEASWAEQISGLAQRARIAREAADALRSGKAKNGSA</sequence>
<proteinExistence type="predicted"/>
<feature type="region of interest" description="Disordered" evidence="1">
    <location>
        <begin position="71"/>
        <end position="145"/>
    </location>
</feature>
<gene>
    <name evidence="2" type="ORF">EVOR1521_LOCUS18246</name>
</gene>
<comment type="caution">
    <text evidence="2">The sequence shown here is derived from an EMBL/GenBank/DDBJ whole genome shotgun (WGS) entry which is preliminary data.</text>
</comment>
<dbReference type="EMBL" id="CAUJNA010002546">
    <property type="protein sequence ID" value="CAJ1393364.1"/>
    <property type="molecule type" value="Genomic_DNA"/>
</dbReference>
<dbReference type="Proteomes" id="UP001178507">
    <property type="component" value="Unassembled WGS sequence"/>
</dbReference>
<keyword evidence="3" id="KW-1185">Reference proteome</keyword>
<feature type="region of interest" description="Disordered" evidence="1">
    <location>
        <begin position="1"/>
        <end position="22"/>
    </location>
</feature>
<organism evidence="2 3">
    <name type="scientific">Effrenium voratum</name>
    <dbReference type="NCBI Taxonomy" id="2562239"/>
    <lineage>
        <taxon>Eukaryota</taxon>
        <taxon>Sar</taxon>
        <taxon>Alveolata</taxon>
        <taxon>Dinophyceae</taxon>
        <taxon>Suessiales</taxon>
        <taxon>Symbiodiniaceae</taxon>
        <taxon>Effrenium</taxon>
    </lineage>
</organism>
<name>A0AA36N5M4_9DINO</name>
<dbReference type="AlphaFoldDB" id="A0AA36N5M4"/>
<evidence type="ECO:0000256" key="1">
    <source>
        <dbReference type="SAM" id="MobiDB-lite"/>
    </source>
</evidence>
<evidence type="ECO:0000313" key="3">
    <source>
        <dbReference type="Proteomes" id="UP001178507"/>
    </source>
</evidence>
<evidence type="ECO:0000313" key="2">
    <source>
        <dbReference type="EMBL" id="CAJ1393364.1"/>
    </source>
</evidence>
<reference evidence="2" key="1">
    <citation type="submission" date="2023-08" db="EMBL/GenBank/DDBJ databases">
        <authorList>
            <person name="Chen Y."/>
            <person name="Shah S."/>
            <person name="Dougan E. K."/>
            <person name="Thang M."/>
            <person name="Chan C."/>
        </authorList>
    </citation>
    <scope>NUCLEOTIDE SEQUENCE</scope>
</reference>
<accession>A0AA36N5M4</accession>